<feature type="domain" description="RING-type" evidence="7">
    <location>
        <begin position="13"/>
        <end position="54"/>
    </location>
</feature>
<evidence type="ECO:0000256" key="6">
    <source>
        <dbReference type="SAM" id="Phobius"/>
    </source>
</evidence>
<keyword evidence="9" id="KW-1185">Reference proteome</keyword>
<evidence type="ECO:0000313" key="8">
    <source>
        <dbReference type="EMBL" id="KAJ4971980.1"/>
    </source>
</evidence>
<dbReference type="GO" id="GO:0005385">
    <property type="term" value="F:zinc ion transmembrane transporter activity"/>
    <property type="evidence" value="ECO:0007669"/>
    <property type="project" value="TreeGrafter"/>
</dbReference>
<organism evidence="8 9">
    <name type="scientific">Protea cynaroides</name>
    <dbReference type="NCBI Taxonomy" id="273540"/>
    <lineage>
        <taxon>Eukaryota</taxon>
        <taxon>Viridiplantae</taxon>
        <taxon>Streptophyta</taxon>
        <taxon>Embryophyta</taxon>
        <taxon>Tracheophyta</taxon>
        <taxon>Spermatophyta</taxon>
        <taxon>Magnoliopsida</taxon>
        <taxon>Proteales</taxon>
        <taxon>Proteaceae</taxon>
        <taxon>Protea</taxon>
    </lineage>
</organism>
<dbReference type="PANTHER" id="PTHR11040:SF140">
    <property type="entry name" value="ZRT (ZRT), IRT- (IRT-) LIKE PROTEIN TRANSPORTER"/>
    <property type="match status" value="1"/>
</dbReference>
<dbReference type="CDD" id="cd16454">
    <property type="entry name" value="RING-H2_PA-TM-RING"/>
    <property type="match status" value="1"/>
</dbReference>
<dbReference type="InterPro" id="IPR013083">
    <property type="entry name" value="Znf_RING/FYVE/PHD"/>
</dbReference>
<dbReference type="EMBL" id="JAMYWD010000005">
    <property type="protein sequence ID" value="KAJ4971980.1"/>
    <property type="molecule type" value="Genomic_DNA"/>
</dbReference>
<keyword evidence="5" id="KW-0863">Zinc-finger</keyword>
<protein>
    <recommendedName>
        <fullName evidence="7">RING-type domain-containing protein</fullName>
    </recommendedName>
</protein>
<dbReference type="OrthoDB" id="448280at2759"/>
<evidence type="ECO:0000313" key="9">
    <source>
        <dbReference type="Proteomes" id="UP001141806"/>
    </source>
</evidence>
<evidence type="ECO:0000256" key="2">
    <source>
        <dbReference type="ARBA" id="ARBA00022692"/>
    </source>
</evidence>
<dbReference type="PANTHER" id="PTHR11040">
    <property type="entry name" value="ZINC/IRON TRANSPORTER"/>
    <property type="match status" value="1"/>
</dbReference>
<evidence type="ECO:0000256" key="1">
    <source>
        <dbReference type="ARBA" id="ARBA00004141"/>
    </source>
</evidence>
<comment type="caution">
    <text evidence="8">The sequence shown here is derived from an EMBL/GenBank/DDBJ whole genome shotgun (WGS) entry which is preliminary data.</text>
</comment>
<feature type="transmembrane region" description="Helical" evidence="6">
    <location>
        <begin position="234"/>
        <end position="253"/>
    </location>
</feature>
<evidence type="ECO:0000256" key="5">
    <source>
        <dbReference type="PROSITE-ProRule" id="PRU00175"/>
    </source>
</evidence>
<feature type="transmembrane region" description="Helical" evidence="6">
    <location>
        <begin position="104"/>
        <end position="124"/>
    </location>
</feature>
<keyword evidence="5" id="KW-0479">Metal-binding</keyword>
<dbReference type="Gene3D" id="3.30.40.10">
    <property type="entry name" value="Zinc/RING finger domain, C3HC4 (zinc finger)"/>
    <property type="match status" value="1"/>
</dbReference>
<dbReference type="SUPFAM" id="SSF57850">
    <property type="entry name" value="RING/U-box"/>
    <property type="match status" value="1"/>
</dbReference>
<keyword evidence="4 6" id="KW-0472">Membrane</keyword>
<dbReference type="Proteomes" id="UP001141806">
    <property type="component" value="Unassembled WGS sequence"/>
</dbReference>
<dbReference type="Pfam" id="PF02535">
    <property type="entry name" value="Zip"/>
    <property type="match status" value="1"/>
</dbReference>
<feature type="transmembrane region" description="Helical" evidence="6">
    <location>
        <begin position="165"/>
        <end position="185"/>
    </location>
</feature>
<evidence type="ECO:0000259" key="7">
    <source>
        <dbReference type="PROSITE" id="PS50089"/>
    </source>
</evidence>
<feature type="transmembrane region" description="Helical" evidence="6">
    <location>
        <begin position="130"/>
        <end position="153"/>
    </location>
</feature>
<keyword evidence="5" id="KW-0862">Zinc</keyword>
<dbReference type="GO" id="GO:0008270">
    <property type="term" value="F:zinc ion binding"/>
    <property type="evidence" value="ECO:0007669"/>
    <property type="project" value="UniProtKB-KW"/>
</dbReference>
<keyword evidence="2 6" id="KW-0812">Transmembrane</keyword>
<name>A0A9Q0QTX9_9MAGN</name>
<comment type="subcellular location">
    <subcellularLocation>
        <location evidence="1">Membrane</location>
        <topology evidence="1">Multi-pass membrane protein</topology>
    </subcellularLocation>
</comment>
<evidence type="ECO:0000256" key="3">
    <source>
        <dbReference type="ARBA" id="ARBA00022989"/>
    </source>
</evidence>
<dbReference type="AlphaFoldDB" id="A0A9Q0QTX9"/>
<dbReference type="Pfam" id="PF13639">
    <property type="entry name" value="zf-RING_2"/>
    <property type="match status" value="1"/>
</dbReference>
<gene>
    <name evidence="8" type="ORF">NE237_005079</name>
</gene>
<evidence type="ECO:0000256" key="4">
    <source>
        <dbReference type="ARBA" id="ARBA00023136"/>
    </source>
</evidence>
<dbReference type="GO" id="GO:0016020">
    <property type="term" value="C:membrane"/>
    <property type="evidence" value="ECO:0007669"/>
    <property type="project" value="UniProtKB-SubCell"/>
</dbReference>
<reference evidence="8" key="1">
    <citation type="journal article" date="2023" name="Plant J.">
        <title>The genome of the king protea, Protea cynaroides.</title>
        <authorList>
            <person name="Chang J."/>
            <person name="Duong T.A."/>
            <person name="Schoeman C."/>
            <person name="Ma X."/>
            <person name="Roodt D."/>
            <person name="Barker N."/>
            <person name="Li Z."/>
            <person name="Van de Peer Y."/>
            <person name="Mizrachi E."/>
        </authorList>
    </citation>
    <scope>NUCLEOTIDE SEQUENCE</scope>
    <source>
        <tissue evidence="8">Young leaves</tissue>
    </source>
</reference>
<dbReference type="InterPro" id="IPR001841">
    <property type="entry name" value="Znf_RING"/>
</dbReference>
<accession>A0A9Q0QTX9</accession>
<feature type="transmembrane region" description="Helical" evidence="6">
    <location>
        <begin position="197"/>
        <end position="222"/>
    </location>
</feature>
<proteinExistence type="predicted"/>
<sequence length="255" mass="27799">MENIKALDNELTCNVCLEQVNDGELICSLPCLHQFHANRTDPWLRQQGTCQMCKFKGGSAVWLEGSKVDKRVVVEVEEGTVGEKMDSVDINPVFLKTSSYGDTLLLILALCFHSVFEGIAIGIAGTKADAWRNLWTICLHKIFAAIAMGIALLRMMPKRPFIATSAYSFAFAISSPVGVGIGIAIDATEQGAVADWIFAISMGIAAGVFVYVAINLLIAKGFKPQKSSYFETPFFKFFAVLLGVGVISVVMIWDD</sequence>
<dbReference type="PROSITE" id="PS50089">
    <property type="entry name" value="ZF_RING_2"/>
    <property type="match status" value="1"/>
</dbReference>
<keyword evidence="3 6" id="KW-1133">Transmembrane helix</keyword>
<dbReference type="InterPro" id="IPR003689">
    <property type="entry name" value="ZIP"/>
</dbReference>